<keyword evidence="1" id="KW-0732">Signal</keyword>
<dbReference type="Proteomes" id="UP000250134">
    <property type="component" value="Chromosome"/>
</dbReference>
<dbReference type="EMBL" id="CP014855">
    <property type="protein sequence ID" value="ASJ01369.1"/>
    <property type="molecule type" value="Genomic_DNA"/>
</dbReference>
<evidence type="ECO:0000313" key="3">
    <source>
        <dbReference type="EMBL" id="ASJ01369.1"/>
    </source>
</evidence>
<dbReference type="InterPro" id="IPR050902">
    <property type="entry name" value="ABC_Transporter_SBP"/>
</dbReference>
<keyword evidence="4" id="KW-1185">Reference proteome</keyword>
<dbReference type="RefSeq" id="WP_088885703.1">
    <property type="nucleotide sequence ID" value="NZ_CP014855.1"/>
</dbReference>
<dbReference type="GeneID" id="33332425"/>
<proteinExistence type="predicted"/>
<dbReference type="PANTHER" id="PTHR30535:SF34">
    <property type="entry name" value="MOLYBDATE-BINDING PROTEIN MOLA"/>
    <property type="match status" value="1"/>
</dbReference>
<evidence type="ECO:0000256" key="1">
    <source>
        <dbReference type="ARBA" id="ARBA00022729"/>
    </source>
</evidence>
<dbReference type="Gene3D" id="3.40.50.1980">
    <property type="entry name" value="Nitrogenase molybdenum iron protein domain"/>
    <property type="match status" value="2"/>
</dbReference>
<reference evidence="3 4" key="1">
    <citation type="submission" date="2016-03" db="EMBL/GenBank/DDBJ databases">
        <title>Complete genome sequence of Thermococcus gorgonarius.</title>
        <authorList>
            <person name="Oger P.M."/>
        </authorList>
    </citation>
    <scope>NUCLEOTIDE SEQUENCE [LARGE SCALE GENOMIC DNA]</scope>
    <source>
        <strain evidence="3 4">W-12</strain>
    </source>
</reference>
<sequence>MKKTFRVLIVFILAIAVFTAGCIGGTTSNSGKTTTSSLSKTNTTTTTKTTIQTTYPLTIKDDMNRIVTITKEPQRIVSLAPSITETLFYIGAGDKLVGVTQWADWPPAVKNITRVGGYGKYANIEIIANLSPDLIIADAYSLDILSELEKIAPVVVVNPKDVNGIYHQIELLGKITNRQGQAERVIDEMKANISRVTEKVKNLPRPRVFFLLSAYNGEYWTAGKNTFMDDIIRLAGGKNIFDDISGWGKPSKEEILARDPEVIVLLPTSGINATQLCDTFFAQTAAVKEGRVYTAKDANVYQRPSPRIVNAIMEMAEFLHPEAFGATYSPLTCQAKAET</sequence>
<feature type="domain" description="Fe/B12 periplasmic-binding" evidence="2">
    <location>
        <begin position="75"/>
        <end position="323"/>
    </location>
</feature>
<evidence type="ECO:0000313" key="4">
    <source>
        <dbReference type="Proteomes" id="UP000250134"/>
    </source>
</evidence>
<dbReference type="PROSITE" id="PS51257">
    <property type="entry name" value="PROKAR_LIPOPROTEIN"/>
    <property type="match status" value="1"/>
</dbReference>
<dbReference type="CDD" id="cd01143">
    <property type="entry name" value="YvrC"/>
    <property type="match status" value="1"/>
</dbReference>
<dbReference type="PROSITE" id="PS50983">
    <property type="entry name" value="FE_B12_PBP"/>
    <property type="match status" value="1"/>
</dbReference>
<evidence type="ECO:0000259" key="2">
    <source>
        <dbReference type="PROSITE" id="PS50983"/>
    </source>
</evidence>
<dbReference type="SUPFAM" id="SSF53807">
    <property type="entry name" value="Helical backbone' metal receptor"/>
    <property type="match status" value="1"/>
</dbReference>
<gene>
    <name evidence="3" type="ORF">A3K92_07685</name>
</gene>
<accession>A0A2Z2M7T0</accession>
<organism evidence="3 4">
    <name type="scientific">Thermococcus gorgonarius</name>
    <dbReference type="NCBI Taxonomy" id="71997"/>
    <lineage>
        <taxon>Archaea</taxon>
        <taxon>Methanobacteriati</taxon>
        <taxon>Methanobacteriota</taxon>
        <taxon>Thermococci</taxon>
        <taxon>Thermococcales</taxon>
        <taxon>Thermococcaceae</taxon>
        <taxon>Thermococcus</taxon>
    </lineage>
</organism>
<dbReference type="KEGG" id="tgg:A3K92_07685"/>
<dbReference type="Pfam" id="PF01497">
    <property type="entry name" value="Peripla_BP_2"/>
    <property type="match status" value="1"/>
</dbReference>
<dbReference type="OrthoDB" id="24039at2157"/>
<dbReference type="PANTHER" id="PTHR30535">
    <property type="entry name" value="VITAMIN B12-BINDING PROTEIN"/>
    <property type="match status" value="1"/>
</dbReference>
<dbReference type="NCBIfam" id="NF038402">
    <property type="entry name" value="TroA_like"/>
    <property type="match status" value="1"/>
</dbReference>
<name>A0A2Z2M7T0_THEGO</name>
<dbReference type="InterPro" id="IPR054828">
    <property type="entry name" value="Vit_B12_bind_prot"/>
</dbReference>
<protein>
    <recommendedName>
        <fullName evidence="2">Fe/B12 periplasmic-binding domain-containing protein</fullName>
    </recommendedName>
</protein>
<dbReference type="AlphaFoldDB" id="A0A2Z2M7T0"/>
<dbReference type="InterPro" id="IPR002491">
    <property type="entry name" value="ABC_transptr_periplasmic_BD"/>
</dbReference>